<dbReference type="Gene3D" id="1.25.10.10">
    <property type="entry name" value="Leucine-rich Repeat Variant"/>
    <property type="match status" value="1"/>
</dbReference>
<name>A0ABN3I9Q0_9ACTN</name>
<protein>
    <recommendedName>
        <fullName evidence="3">HEAT repeat domain-containing protein</fullName>
    </recommendedName>
</protein>
<accession>A0ABN3I9Q0</accession>
<sequence>MAMHSSRRLILRSNVVDADIWGFAERQGWTYLGHVPRDSERGVFYEARWEVNDGNTVHFVIDEFADVLYMVVQHHDPKATAKLARRIEDGLPVQSLEALAEEFDVNMYPAGWAKAVLALGVGAPRSMYEEFLNRIRESIGHREARVRSAAVWAMRYAAWPELRQFLERMAQSETDPDVAGEIARAMEVFAAEYG</sequence>
<dbReference type="SUPFAM" id="SSF48371">
    <property type="entry name" value="ARM repeat"/>
    <property type="match status" value="1"/>
</dbReference>
<organism evidence="1 2">
    <name type="scientific">Actinomadura vinacea</name>
    <dbReference type="NCBI Taxonomy" id="115336"/>
    <lineage>
        <taxon>Bacteria</taxon>
        <taxon>Bacillati</taxon>
        <taxon>Actinomycetota</taxon>
        <taxon>Actinomycetes</taxon>
        <taxon>Streptosporangiales</taxon>
        <taxon>Thermomonosporaceae</taxon>
        <taxon>Actinomadura</taxon>
    </lineage>
</organism>
<evidence type="ECO:0000313" key="2">
    <source>
        <dbReference type="Proteomes" id="UP001501231"/>
    </source>
</evidence>
<dbReference type="InterPro" id="IPR011989">
    <property type="entry name" value="ARM-like"/>
</dbReference>
<proteinExistence type="predicted"/>
<dbReference type="RefSeq" id="WP_344586140.1">
    <property type="nucleotide sequence ID" value="NZ_BAAARW010000001.1"/>
</dbReference>
<dbReference type="Proteomes" id="UP001501231">
    <property type="component" value="Unassembled WGS sequence"/>
</dbReference>
<dbReference type="EMBL" id="BAAARW010000001">
    <property type="protein sequence ID" value="GAA2397495.1"/>
    <property type="molecule type" value="Genomic_DNA"/>
</dbReference>
<dbReference type="InterPro" id="IPR016024">
    <property type="entry name" value="ARM-type_fold"/>
</dbReference>
<keyword evidence="2" id="KW-1185">Reference proteome</keyword>
<evidence type="ECO:0008006" key="3">
    <source>
        <dbReference type="Google" id="ProtNLM"/>
    </source>
</evidence>
<reference evidence="1 2" key="1">
    <citation type="journal article" date="2019" name="Int. J. Syst. Evol. Microbiol.">
        <title>The Global Catalogue of Microorganisms (GCM) 10K type strain sequencing project: providing services to taxonomists for standard genome sequencing and annotation.</title>
        <authorList>
            <consortium name="The Broad Institute Genomics Platform"/>
            <consortium name="The Broad Institute Genome Sequencing Center for Infectious Disease"/>
            <person name="Wu L."/>
            <person name="Ma J."/>
        </authorList>
    </citation>
    <scope>NUCLEOTIDE SEQUENCE [LARGE SCALE GENOMIC DNA]</scope>
    <source>
        <strain evidence="1 2">JCM 3325</strain>
    </source>
</reference>
<comment type="caution">
    <text evidence="1">The sequence shown here is derived from an EMBL/GenBank/DDBJ whole genome shotgun (WGS) entry which is preliminary data.</text>
</comment>
<gene>
    <name evidence="1" type="ORF">GCM10010191_00130</name>
</gene>
<evidence type="ECO:0000313" key="1">
    <source>
        <dbReference type="EMBL" id="GAA2397495.1"/>
    </source>
</evidence>